<evidence type="ECO:0008006" key="4">
    <source>
        <dbReference type="Google" id="ProtNLM"/>
    </source>
</evidence>
<sequence>MEYVMISLLCFSILLFIISLFLKDPYKTIREEIDQLSMQQIQDMYLIKKKLKVLEEELLISDDGLQPSFPQQPAYTNEKKDIHEIIKNQVWALIQQGHTVEQAARQSSLTITEVEAIISEMIGRTKI</sequence>
<proteinExistence type="predicted"/>
<evidence type="ECO:0000313" key="3">
    <source>
        <dbReference type="Proteomes" id="UP001519293"/>
    </source>
</evidence>
<organism evidence="2 3">
    <name type="scientific">Cytobacillus eiseniae</name>
    <dbReference type="NCBI Taxonomy" id="762947"/>
    <lineage>
        <taxon>Bacteria</taxon>
        <taxon>Bacillati</taxon>
        <taxon>Bacillota</taxon>
        <taxon>Bacilli</taxon>
        <taxon>Bacillales</taxon>
        <taxon>Bacillaceae</taxon>
        <taxon>Cytobacillus</taxon>
    </lineage>
</organism>
<feature type="transmembrane region" description="Helical" evidence="1">
    <location>
        <begin position="6"/>
        <end position="22"/>
    </location>
</feature>
<protein>
    <recommendedName>
        <fullName evidence="4">Resolvase HTH domain-containing protein</fullName>
    </recommendedName>
</protein>
<keyword evidence="1" id="KW-0812">Transmembrane</keyword>
<gene>
    <name evidence="2" type="ORF">J2Z40_002196</name>
</gene>
<comment type="caution">
    <text evidence="2">The sequence shown here is derived from an EMBL/GenBank/DDBJ whole genome shotgun (WGS) entry which is preliminary data.</text>
</comment>
<keyword evidence="1" id="KW-0472">Membrane</keyword>
<name>A0ABS4RFZ0_9BACI</name>
<accession>A0ABS4RFZ0</accession>
<evidence type="ECO:0000313" key="2">
    <source>
        <dbReference type="EMBL" id="MBP2241624.1"/>
    </source>
</evidence>
<evidence type="ECO:0000256" key="1">
    <source>
        <dbReference type="SAM" id="Phobius"/>
    </source>
</evidence>
<reference evidence="2 3" key="1">
    <citation type="submission" date="2021-03" db="EMBL/GenBank/DDBJ databases">
        <title>Genomic Encyclopedia of Type Strains, Phase IV (KMG-IV): sequencing the most valuable type-strain genomes for metagenomic binning, comparative biology and taxonomic classification.</title>
        <authorList>
            <person name="Goeker M."/>
        </authorList>
    </citation>
    <scope>NUCLEOTIDE SEQUENCE [LARGE SCALE GENOMIC DNA]</scope>
    <source>
        <strain evidence="2 3">DSM 26675</strain>
    </source>
</reference>
<dbReference type="Proteomes" id="UP001519293">
    <property type="component" value="Unassembled WGS sequence"/>
</dbReference>
<keyword evidence="1" id="KW-1133">Transmembrane helix</keyword>
<dbReference type="RefSeq" id="WP_083953926.1">
    <property type="nucleotide sequence ID" value="NZ_JAGIKZ010000011.1"/>
</dbReference>
<keyword evidence="3" id="KW-1185">Reference proteome</keyword>
<dbReference type="EMBL" id="JAGIKZ010000011">
    <property type="protein sequence ID" value="MBP2241624.1"/>
    <property type="molecule type" value="Genomic_DNA"/>
</dbReference>